<sequence length="166" mass="18532">MWLECGGLYFSSYTRQMFTASVLVYGLLELGEFPTEPVTREAHRYSPQAKVKRKFRYRLPVQGRVVAVLGQRLQQCRGSTQSGEALPDSRLGSIPRRPATPSEPSRPSNQSKAEERSFHVSLHGNRSEAGTSFSSSSFVQLAEPPRCTPFGGNQHKNTLYHGRLCS</sequence>
<dbReference type="AlphaFoldDB" id="A0A843WXU1"/>
<protein>
    <submittedName>
        <fullName evidence="2">Uncharacterized protein</fullName>
    </submittedName>
</protein>
<dbReference type="Proteomes" id="UP000652761">
    <property type="component" value="Unassembled WGS sequence"/>
</dbReference>
<feature type="compositionally biased region" description="Polar residues" evidence="1">
    <location>
        <begin position="102"/>
        <end position="111"/>
    </location>
</feature>
<dbReference type="EMBL" id="NMUH01004947">
    <property type="protein sequence ID" value="MQM11338.1"/>
    <property type="molecule type" value="Genomic_DNA"/>
</dbReference>
<accession>A0A843WXU1</accession>
<keyword evidence="3" id="KW-1185">Reference proteome</keyword>
<evidence type="ECO:0000256" key="1">
    <source>
        <dbReference type="SAM" id="MobiDB-lite"/>
    </source>
</evidence>
<evidence type="ECO:0000313" key="2">
    <source>
        <dbReference type="EMBL" id="MQM11338.1"/>
    </source>
</evidence>
<comment type="caution">
    <text evidence="2">The sequence shown here is derived from an EMBL/GenBank/DDBJ whole genome shotgun (WGS) entry which is preliminary data.</text>
</comment>
<organism evidence="2 3">
    <name type="scientific">Colocasia esculenta</name>
    <name type="common">Wild taro</name>
    <name type="synonym">Arum esculentum</name>
    <dbReference type="NCBI Taxonomy" id="4460"/>
    <lineage>
        <taxon>Eukaryota</taxon>
        <taxon>Viridiplantae</taxon>
        <taxon>Streptophyta</taxon>
        <taxon>Embryophyta</taxon>
        <taxon>Tracheophyta</taxon>
        <taxon>Spermatophyta</taxon>
        <taxon>Magnoliopsida</taxon>
        <taxon>Liliopsida</taxon>
        <taxon>Araceae</taxon>
        <taxon>Aroideae</taxon>
        <taxon>Colocasieae</taxon>
        <taxon>Colocasia</taxon>
    </lineage>
</organism>
<proteinExistence type="predicted"/>
<name>A0A843WXU1_COLES</name>
<gene>
    <name evidence="2" type="ORF">Taro_044248</name>
</gene>
<evidence type="ECO:0000313" key="3">
    <source>
        <dbReference type="Proteomes" id="UP000652761"/>
    </source>
</evidence>
<reference evidence="2" key="1">
    <citation type="submission" date="2017-07" db="EMBL/GenBank/DDBJ databases">
        <title>Taro Niue Genome Assembly and Annotation.</title>
        <authorList>
            <person name="Atibalentja N."/>
            <person name="Keating K."/>
            <person name="Fields C.J."/>
        </authorList>
    </citation>
    <scope>NUCLEOTIDE SEQUENCE</scope>
    <source>
        <strain evidence="2">Niue_2</strain>
        <tissue evidence="2">Leaf</tissue>
    </source>
</reference>
<feature type="region of interest" description="Disordered" evidence="1">
    <location>
        <begin position="77"/>
        <end position="137"/>
    </location>
</feature>